<keyword evidence="7" id="KW-1185">Reference proteome</keyword>
<protein>
    <submittedName>
        <fullName evidence="6">Inositol 2-dehydrogenase</fullName>
    </submittedName>
</protein>
<dbReference type="Pfam" id="PF01408">
    <property type="entry name" value="GFO_IDH_MocA"/>
    <property type="match status" value="1"/>
</dbReference>
<keyword evidence="2" id="KW-0560">Oxidoreductase</keyword>
<dbReference type="Proteomes" id="UP001055025">
    <property type="component" value="Unassembled WGS sequence"/>
</dbReference>
<evidence type="ECO:0000259" key="4">
    <source>
        <dbReference type="Pfam" id="PF01408"/>
    </source>
</evidence>
<evidence type="ECO:0000259" key="5">
    <source>
        <dbReference type="Pfam" id="PF22725"/>
    </source>
</evidence>
<dbReference type="Pfam" id="PF22725">
    <property type="entry name" value="GFO_IDH_MocA_C3"/>
    <property type="match status" value="1"/>
</dbReference>
<dbReference type="Gene3D" id="3.40.50.720">
    <property type="entry name" value="NAD(P)-binding Rossmann-like Domain"/>
    <property type="match status" value="1"/>
</dbReference>
<dbReference type="GO" id="GO:0016491">
    <property type="term" value="F:oxidoreductase activity"/>
    <property type="evidence" value="ECO:0007669"/>
    <property type="project" value="UniProtKB-KW"/>
</dbReference>
<dbReference type="AlphaFoldDB" id="A0AAV5B0I2"/>
<dbReference type="SUPFAM" id="SSF51735">
    <property type="entry name" value="NAD(P)-binding Rossmann-fold domains"/>
    <property type="match status" value="1"/>
</dbReference>
<dbReference type="PANTHER" id="PTHR42840:SF3">
    <property type="entry name" value="BINDING ROSSMANN FOLD OXIDOREDUCTASE, PUTATIVE (AFU_ORTHOLOGUE AFUA_2G10240)-RELATED"/>
    <property type="match status" value="1"/>
</dbReference>
<organism evidence="6 7">
    <name type="scientific">Granulimonas faecalis</name>
    <dbReference type="NCBI Taxonomy" id="2894155"/>
    <lineage>
        <taxon>Bacteria</taxon>
        <taxon>Bacillati</taxon>
        <taxon>Actinomycetota</taxon>
        <taxon>Coriobacteriia</taxon>
        <taxon>Coriobacteriales</taxon>
        <taxon>Kribbibacteriaceae</taxon>
        <taxon>Granulimonas</taxon>
    </lineage>
</organism>
<accession>A0AAV5B0I2</accession>
<dbReference type="InterPro" id="IPR055170">
    <property type="entry name" value="GFO_IDH_MocA-like_dom"/>
</dbReference>
<sequence length="340" mass="36563">MDRALGICVIGCGRAGMIHAHSFKGSVSGARLAAICDPAPDRLREAAEELGYPACYERYEDALEDPAVDAVVVVTPTDAHRDVVPAAAAAGKHVLCEKPMAASPAQCDEMIAACETAGVKLQIGFMRRFDPGFRRMKELLDAGEAGEPTLVKSLTHGPSEPQDRMYDVSRSGGPLAEVNSHDFDTLRWLAGSEVAWVHAVGHNFRSPEVAAAYPDYYDTAACLLEFENGALGMVEGSQYVRYGYDARAEVLGTTDHLSVGTQQVNSVVLARGDGQLVEDSMPTWRTLFSAAYMEEDAAFVRCVHDGTEPEVAGHDGKMALMLVESAIRSLREGCPVRVGE</sequence>
<proteinExistence type="inferred from homology"/>
<gene>
    <name evidence="6" type="ORF">ATOP_01180</name>
</gene>
<dbReference type="GO" id="GO:0000166">
    <property type="term" value="F:nucleotide binding"/>
    <property type="evidence" value="ECO:0007669"/>
    <property type="project" value="InterPro"/>
</dbReference>
<feature type="domain" description="GFO/IDH/MocA-like oxidoreductase" evidence="5">
    <location>
        <begin position="133"/>
        <end position="254"/>
    </location>
</feature>
<feature type="domain" description="Gfo/Idh/MocA-like oxidoreductase N-terminal" evidence="4">
    <location>
        <begin position="7"/>
        <end position="125"/>
    </location>
</feature>
<comment type="caution">
    <text evidence="6">The sequence shown here is derived from an EMBL/GenBank/DDBJ whole genome shotgun (WGS) entry which is preliminary data.</text>
</comment>
<dbReference type="EMBL" id="BQKC01000001">
    <property type="protein sequence ID" value="GJM54463.1"/>
    <property type="molecule type" value="Genomic_DNA"/>
</dbReference>
<evidence type="ECO:0000256" key="1">
    <source>
        <dbReference type="ARBA" id="ARBA00010928"/>
    </source>
</evidence>
<feature type="region of interest" description="Disordered" evidence="3">
    <location>
        <begin position="147"/>
        <end position="166"/>
    </location>
</feature>
<dbReference type="InterPro" id="IPR000683">
    <property type="entry name" value="Gfo/Idh/MocA-like_OxRdtase_N"/>
</dbReference>
<comment type="similarity">
    <text evidence="1">Belongs to the Gfo/Idh/MocA family.</text>
</comment>
<dbReference type="RefSeq" id="WP_265590445.1">
    <property type="nucleotide sequence ID" value="NZ_BQKC01000001.1"/>
</dbReference>
<evidence type="ECO:0000256" key="3">
    <source>
        <dbReference type="SAM" id="MobiDB-lite"/>
    </source>
</evidence>
<evidence type="ECO:0000313" key="6">
    <source>
        <dbReference type="EMBL" id="GJM54463.1"/>
    </source>
</evidence>
<dbReference type="PANTHER" id="PTHR42840">
    <property type="entry name" value="NAD(P)-BINDING ROSSMANN-FOLD SUPERFAMILY PROTEIN-RELATED"/>
    <property type="match status" value="1"/>
</dbReference>
<dbReference type="SUPFAM" id="SSF55347">
    <property type="entry name" value="Glyceraldehyde-3-phosphate dehydrogenase-like, C-terminal domain"/>
    <property type="match status" value="1"/>
</dbReference>
<reference evidence="6" key="1">
    <citation type="journal article" date="2022" name="Int. J. Syst. Evol. Microbiol.">
        <title>Granulimonas faecalis gen. nov., sp. nov., and Leptogranulimonas caecicola gen. nov., sp. nov., novel lactate-producing Atopobiaceae bacteria isolated from mouse intestines, and an emended description of the family Atopobiaceae.</title>
        <authorList>
            <person name="Morinaga K."/>
            <person name="Kusada H."/>
            <person name="Sakamoto S."/>
            <person name="Murakami T."/>
            <person name="Toyoda A."/>
            <person name="Mori H."/>
            <person name="Meng X.Y."/>
            <person name="Takashino M."/>
            <person name="Murotomi K."/>
            <person name="Tamaki H."/>
        </authorList>
    </citation>
    <scope>NUCLEOTIDE SEQUENCE</scope>
    <source>
        <strain evidence="6">OPF53</strain>
    </source>
</reference>
<dbReference type="Gene3D" id="3.30.360.10">
    <property type="entry name" value="Dihydrodipicolinate Reductase, domain 2"/>
    <property type="match status" value="1"/>
</dbReference>
<evidence type="ECO:0000256" key="2">
    <source>
        <dbReference type="ARBA" id="ARBA00023002"/>
    </source>
</evidence>
<dbReference type="InterPro" id="IPR036291">
    <property type="entry name" value="NAD(P)-bd_dom_sf"/>
</dbReference>
<evidence type="ECO:0000313" key="7">
    <source>
        <dbReference type="Proteomes" id="UP001055025"/>
    </source>
</evidence>
<name>A0AAV5B0I2_9ACTN</name>